<dbReference type="OrthoDB" id="1907165at2"/>
<accession>A0A1K2HLE0</accession>
<sequence>MSDSRAPLLYDSTPAISVGGSARGELSRDVTELLIEEDGQGLRRLSMRLNAVGPQRQGRDEQLLYLDGAVLDFGSELKVALGAGATTVFEGKVSALELSMTQSETPEVRVLAEDKLMLLRMRHRFCTYEDMSDADILQQIAGQHGLQAQADISGPSYKTVQQWNQSDLAFLRERARRLHADLWLSGSTLHMAARPQRNGGRLTLIQGAELLDVEIRADLAHQRSEVKLGGFDEVGKAAIDESADAGAVASEASGGRHGPGMLASALQDCASYRVREMPFATAEASALAKAELQRRARRFVTARGVTSGSATMTVGSQLKLERVGRLFEGDGYYVTRVQHRFDLKHGFRTEFEAERAWLGSAA</sequence>
<name>A0A1K2HLE0_9NEIS</name>
<evidence type="ECO:0000313" key="2">
    <source>
        <dbReference type="Proteomes" id="UP000186513"/>
    </source>
</evidence>
<reference evidence="1 2" key="1">
    <citation type="submission" date="2016-11" db="EMBL/GenBank/DDBJ databases">
        <authorList>
            <person name="Jaros S."/>
            <person name="Januszkiewicz K."/>
            <person name="Wedrychowicz H."/>
        </authorList>
    </citation>
    <scope>NUCLEOTIDE SEQUENCE [LARGE SCALE GENOMIC DNA]</scope>
    <source>
        <strain evidence="1 2">DSM 18899</strain>
    </source>
</reference>
<dbReference type="EMBL" id="FPKR01000009">
    <property type="protein sequence ID" value="SFZ77583.1"/>
    <property type="molecule type" value="Genomic_DNA"/>
</dbReference>
<dbReference type="AlphaFoldDB" id="A0A1K2HLE0"/>
<proteinExistence type="predicted"/>
<protein>
    <submittedName>
        <fullName evidence="1">Phage protein D</fullName>
    </submittedName>
</protein>
<dbReference type="Pfam" id="PF05954">
    <property type="entry name" value="Phage_GPD"/>
    <property type="match status" value="1"/>
</dbReference>
<dbReference type="SUPFAM" id="SSF69279">
    <property type="entry name" value="Phage tail proteins"/>
    <property type="match status" value="1"/>
</dbReference>
<dbReference type="Proteomes" id="UP000186513">
    <property type="component" value="Unassembled WGS sequence"/>
</dbReference>
<evidence type="ECO:0000313" key="1">
    <source>
        <dbReference type="EMBL" id="SFZ77583.1"/>
    </source>
</evidence>
<gene>
    <name evidence="1" type="ORF">SAMN02745887_02504</name>
</gene>
<dbReference type="STRING" id="1121279.SAMN02745887_02504"/>
<organism evidence="1 2">
    <name type="scientific">Chitinimonas taiwanensis DSM 18899</name>
    <dbReference type="NCBI Taxonomy" id="1121279"/>
    <lineage>
        <taxon>Bacteria</taxon>
        <taxon>Pseudomonadati</taxon>
        <taxon>Pseudomonadota</taxon>
        <taxon>Betaproteobacteria</taxon>
        <taxon>Neisseriales</taxon>
        <taxon>Chitinibacteraceae</taxon>
        <taxon>Chitinimonas</taxon>
    </lineage>
</organism>
<keyword evidence="2" id="KW-1185">Reference proteome</keyword>
<dbReference type="RefSeq" id="WP_072429007.1">
    <property type="nucleotide sequence ID" value="NZ_FPKR01000009.1"/>
</dbReference>